<comment type="caution">
    <text evidence="1">The sequence shown here is derived from an EMBL/GenBank/DDBJ whole genome shotgun (WGS) entry which is preliminary data.</text>
</comment>
<evidence type="ECO:0000313" key="1">
    <source>
        <dbReference type="EMBL" id="NJP30778.1"/>
    </source>
</evidence>
<gene>
    <name evidence="1" type="ORF">HCJ94_01925</name>
</gene>
<name>A0ABX0YZV6_9ACTN</name>
<organism evidence="1 2">
    <name type="scientific">Micromonospora thermarum</name>
    <dbReference type="NCBI Taxonomy" id="2720024"/>
    <lineage>
        <taxon>Bacteria</taxon>
        <taxon>Bacillati</taxon>
        <taxon>Actinomycetota</taxon>
        <taxon>Actinomycetes</taxon>
        <taxon>Micromonosporales</taxon>
        <taxon>Micromonosporaceae</taxon>
        <taxon>Micromonospora</taxon>
    </lineage>
</organism>
<dbReference type="Proteomes" id="UP000783871">
    <property type="component" value="Unassembled WGS sequence"/>
</dbReference>
<proteinExistence type="predicted"/>
<dbReference type="EMBL" id="JAATEO010000002">
    <property type="protein sequence ID" value="NJP30778.1"/>
    <property type="molecule type" value="Genomic_DNA"/>
</dbReference>
<keyword evidence="2" id="KW-1185">Reference proteome</keyword>
<accession>A0ABX0YZV6</accession>
<evidence type="ECO:0000313" key="2">
    <source>
        <dbReference type="Proteomes" id="UP000783871"/>
    </source>
</evidence>
<protein>
    <submittedName>
        <fullName evidence="1">Uncharacterized protein</fullName>
    </submittedName>
</protein>
<sequence length="111" mass="12211">MGLDVVLYRALPAGNRRVSYVPVRVVPDNDDTLLGLLDRIRGAGRTPLLDRLDPVGDQAFDARSVPTLLEELRFLANVAGTEVEAARVRSVVALARRCLREPGTEIRFEGD</sequence>
<dbReference type="RefSeq" id="WP_167999215.1">
    <property type="nucleotide sequence ID" value="NZ_JAATEO010000002.1"/>
</dbReference>
<reference evidence="1 2" key="1">
    <citation type="submission" date="2020-03" db="EMBL/GenBank/DDBJ databases">
        <title>WGS of actinomycetes isolated from Thailand.</title>
        <authorList>
            <person name="Thawai C."/>
        </authorList>
    </citation>
    <scope>NUCLEOTIDE SEQUENCE [LARGE SCALE GENOMIC DNA]</scope>
    <source>
        <strain evidence="1 2">HSS6-12</strain>
    </source>
</reference>